<protein>
    <submittedName>
        <fullName evidence="2">TPR_REGION domain-containing protein</fullName>
    </submittedName>
</protein>
<organism evidence="1 2">
    <name type="scientific">Elaeophora elaphi</name>
    <dbReference type="NCBI Taxonomy" id="1147741"/>
    <lineage>
        <taxon>Eukaryota</taxon>
        <taxon>Metazoa</taxon>
        <taxon>Ecdysozoa</taxon>
        <taxon>Nematoda</taxon>
        <taxon>Chromadorea</taxon>
        <taxon>Rhabditida</taxon>
        <taxon>Spirurina</taxon>
        <taxon>Spiruromorpha</taxon>
        <taxon>Filarioidea</taxon>
        <taxon>Onchocercidae</taxon>
        <taxon>Elaeophora</taxon>
    </lineage>
</organism>
<dbReference type="AlphaFoldDB" id="A0A0R3RLS4"/>
<evidence type="ECO:0000313" key="1">
    <source>
        <dbReference type="Proteomes" id="UP000050640"/>
    </source>
</evidence>
<dbReference type="Gene3D" id="1.25.40.10">
    <property type="entry name" value="Tetratricopeptide repeat domain"/>
    <property type="match status" value="1"/>
</dbReference>
<dbReference type="SUPFAM" id="SSF48452">
    <property type="entry name" value="TPR-like"/>
    <property type="match status" value="1"/>
</dbReference>
<keyword evidence="1" id="KW-1185">Reference proteome</keyword>
<dbReference type="Proteomes" id="UP000050640">
    <property type="component" value="Unplaced"/>
</dbReference>
<dbReference type="InterPro" id="IPR011990">
    <property type="entry name" value="TPR-like_helical_dom_sf"/>
</dbReference>
<reference evidence="2" key="1">
    <citation type="submission" date="2017-02" db="UniProtKB">
        <authorList>
            <consortium name="WormBaseParasite"/>
        </authorList>
    </citation>
    <scope>IDENTIFICATION</scope>
</reference>
<dbReference type="STRING" id="1147741.A0A0R3RLS4"/>
<sequence>MDIKKFNRLSENFEEKEKVLNEAVKNNPENAFLWMMLLQCKIKFNPTDVETIRKLFNKATREAYEESHGLADMYKVAIDWAHQYSQDDVDDFFRRATFRTPPKIACEMRCIRLNLEVHRTYINHELNPEQISVEFAAKAFELMVAEFGEKMYECWIDYASFSLKYDPLCLQKIHRISAKIFEYERAMVSLVSNQIEPFLAAYSNLLQGAASNYTGSDSDVERDEEDVDFIVDDDIESEGISETVANFQQENPIKEP</sequence>
<dbReference type="WBParaSite" id="EEL_0000243301-mRNA-1">
    <property type="protein sequence ID" value="EEL_0000243301-mRNA-1"/>
    <property type="gene ID" value="EEL_0000243301"/>
</dbReference>
<name>A0A0R3RLS4_9BILA</name>
<proteinExistence type="predicted"/>
<accession>A0A0R3RLS4</accession>
<evidence type="ECO:0000313" key="2">
    <source>
        <dbReference type="WBParaSite" id="EEL_0000243301-mRNA-1"/>
    </source>
</evidence>